<dbReference type="PANTHER" id="PTHR37530:SF1">
    <property type="entry name" value="OUTER MEMBRANE PROTEIN SLP"/>
    <property type="match status" value="1"/>
</dbReference>
<feature type="signal peptide" evidence="1">
    <location>
        <begin position="1"/>
        <end position="18"/>
    </location>
</feature>
<dbReference type="PROSITE" id="PS51257">
    <property type="entry name" value="PROKAR_LIPOPROTEIN"/>
    <property type="match status" value="1"/>
</dbReference>
<accession>A0ABM8EN15</accession>
<dbReference type="Proteomes" id="UP001317705">
    <property type="component" value="Chromosome"/>
</dbReference>
<dbReference type="PIRSF" id="PIRSF004982">
    <property type="entry name" value="SlP"/>
    <property type="match status" value="1"/>
</dbReference>
<dbReference type="EMBL" id="AP027151">
    <property type="protein sequence ID" value="BDV43413.1"/>
    <property type="molecule type" value="Genomic_DNA"/>
</dbReference>
<proteinExistence type="predicted"/>
<name>A0ABM8EN15_9BACT</name>
<keyword evidence="3" id="KW-1185">Reference proteome</keyword>
<dbReference type="Pfam" id="PF03843">
    <property type="entry name" value="Slp"/>
    <property type="match status" value="1"/>
</dbReference>
<evidence type="ECO:0000313" key="2">
    <source>
        <dbReference type="EMBL" id="BDV43413.1"/>
    </source>
</evidence>
<evidence type="ECO:0000256" key="1">
    <source>
        <dbReference type="SAM" id="SignalP"/>
    </source>
</evidence>
<dbReference type="RefSeq" id="WP_281999520.1">
    <property type="nucleotide sequence ID" value="NZ_AP027151.1"/>
</dbReference>
<evidence type="ECO:0000313" key="3">
    <source>
        <dbReference type="Proteomes" id="UP001317705"/>
    </source>
</evidence>
<keyword evidence="1" id="KW-0732">Signal</keyword>
<dbReference type="PANTHER" id="PTHR37530">
    <property type="entry name" value="OUTER MEMBRANE PROTEIN SLP"/>
    <property type="match status" value="1"/>
</dbReference>
<protein>
    <submittedName>
        <fullName evidence="2">Membrane protein</fullName>
    </submittedName>
</protein>
<feature type="chain" id="PRO_5045593059" evidence="1">
    <location>
        <begin position="19"/>
        <end position="188"/>
    </location>
</feature>
<dbReference type="InterPro" id="IPR004658">
    <property type="entry name" value="OMP_Slp"/>
</dbReference>
<gene>
    <name evidence="2" type="ORF">GURASL_23360</name>
</gene>
<reference evidence="2 3" key="1">
    <citation type="submission" date="2022-12" db="EMBL/GenBank/DDBJ databases">
        <title>Polyphasic characterization of Geotalea uranireducens NIT-SL11 newly isolated from a complex of sewage sludge and microbially reduced graphene oxide.</title>
        <authorList>
            <person name="Xie L."/>
            <person name="Yoshida N."/>
            <person name="Meng L."/>
        </authorList>
    </citation>
    <scope>NUCLEOTIDE SEQUENCE [LARGE SCALE GENOMIC DNA]</scope>
    <source>
        <strain evidence="2 3">NIT-SL11</strain>
    </source>
</reference>
<organism evidence="2 3">
    <name type="scientific">Geotalea uraniireducens</name>
    <dbReference type="NCBI Taxonomy" id="351604"/>
    <lineage>
        <taxon>Bacteria</taxon>
        <taxon>Pseudomonadati</taxon>
        <taxon>Thermodesulfobacteriota</taxon>
        <taxon>Desulfuromonadia</taxon>
        <taxon>Geobacterales</taxon>
        <taxon>Geobacteraceae</taxon>
        <taxon>Geotalea</taxon>
    </lineage>
</organism>
<sequence length="188" mass="21535">MKTVLAVMLLGVAFFAGCATPVISEKTRSLVDSRLTFAQLKQNPEAFVGKYVMLGGVIAGVKNTKEGSQLEIMQVKLDDSGMPEDVFHTEGRFLALSHDFLDGMIYKPGRLVTLVGEVNGKRVQPLDEVDYTYPVLVIKEIHIWKRYENESGYPYPVPGPYYNYDPYYYGYWPGPYWYRPLGPIYRRW</sequence>